<evidence type="ECO:0000256" key="10">
    <source>
        <dbReference type="HAMAP-Rule" id="MF_01470"/>
    </source>
</evidence>
<feature type="binding site" evidence="10">
    <location>
        <position position="152"/>
    </location>
    <ligand>
        <name>Mn(2+)</name>
        <dbReference type="ChEBI" id="CHEBI:29035"/>
    </ligand>
</feature>
<accession>A0A3P4AYG3</accession>
<keyword evidence="6 10" id="KW-0051">Antiviral defense</keyword>
<reference evidence="11 12" key="1">
    <citation type="submission" date="2018-10" db="EMBL/GenBank/DDBJ databases">
        <authorList>
            <person name="Peiro R."/>
            <person name="Begona"/>
            <person name="Cbmso G."/>
            <person name="Lopez M."/>
            <person name="Gonzalez S."/>
            <person name="Sacristan E."/>
            <person name="Castillo E."/>
        </authorList>
    </citation>
    <scope>NUCLEOTIDE SEQUENCE [LARGE SCALE GENOMIC DNA]</scope>
    <source>
        <strain evidence="11">TTHNAR1</strain>
        <plasmid evidence="12">4</plasmid>
    </source>
</reference>
<comment type="subunit">
    <text evidence="9 10">Homodimer, forms a heterotetramer with a Cas2 homodimer.</text>
</comment>
<keyword evidence="2 10" id="KW-0479">Metal-binding</keyword>
<dbReference type="GO" id="GO:0043571">
    <property type="term" value="P:maintenance of CRISPR repeat elements"/>
    <property type="evidence" value="ECO:0007669"/>
    <property type="project" value="UniProtKB-UniRule"/>
</dbReference>
<dbReference type="InterPro" id="IPR042206">
    <property type="entry name" value="CRISPR-assoc_Cas1_C"/>
</dbReference>
<keyword evidence="11" id="KW-0614">Plasmid</keyword>
<proteinExistence type="inferred from homology"/>
<evidence type="ECO:0000256" key="4">
    <source>
        <dbReference type="ARBA" id="ARBA00022801"/>
    </source>
</evidence>
<dbReference type="NCBIfam" id="TIGR00287">
    <property type="entry name" value="cas1"/>
    <property type="match status" value="1"/>
</dbReference>
<organism evidence="11 12">
    <name type="scientific">Thermus thermophilus</name>
    <dbReference type="NCBI Taxonomy" id="274"/>
    <lineage>
        <taxon>Bacteria</taxon>
        <taxon>Thermotogati</taxon>
        <taxon>Deinococcota</taxon>
        <taxon>Deinococci</taxon>
        <taxon>Thermales</taxon>
        <taxon>Thermaceae</taxon>
        <taxon>Thermus</taxon>
    </lineage>
</organism>
<evidence type="ECO:0000256" key="8">
    <source>
        <dbReference type="ARBA" id="ARBA00023211"/>
    </source>
</evidence>
<dbReference type="PANTHER" id="PTHR34353">
    <property type="entry name" value="CRISPR-ASSOCIATED ENDONUCLEASE CAS1 1"/>
    <property type="match status" value="1"/>
</dbReference>
<dbReference type="PANTHER" id="PTHR34353:SF2">
    <property type="entry name" value="CRISPR-ASSOCIATED ENDONUCLEASE CAS1 1"/>
    <property type="match status" value="1"/>
</dbReference>
<dbReference type="GO" id="GO:0051607">
    <property type="term" value="P:defense response to virus"/>
    <property type="evidence" value="ECO:0007669"/>
    <property type="project" value="UniProtKB-UniRule"/>
</dbReference>
<dbReference type="InterPro" id="IPR002729">
    <property type="entry name" value="CRISPR-assoc_Cas1"/>
</dbReference>
<dbReference type="Proteomes" id="UP000279841">
    <property type="component" value="Plasmid 4"/>
</dbReference>
<gene>
    <name evidence="10 11" type="primary">cas1</name>
    <name evidence="11" type="ORF">TTHNP4_00403</name>
</gene>
<dbReference type="Gene3D" id="1.20.120.920">
    <property type="entry name" value="CRISPR-associated endonuclease Cas1, C-terminal domain"/>
    <property type="match status" value="1"/>
</dbReference>
<dbReference type="RefSeq" id="WP_172597002.1">
    <property type="nucleotide sequence ID" value="NZ_LR027520.1"/>
</dbReference>
<keyword evidence="8 10" id="KW-0464">Manganese</keyword>
<dbReference type="EMBL" id="LR027520">
    <property type="protein sequence ID" value="VCU54953.1"/>
    <property type="molecule type" value="Genomic_DNA"/>
</dbReference>
<evidence type="ECO:0000256" key="9">
    <source>
        <dbReference type="ARBA" id="ARBA00038592"/>
    </source>
</evidence>
<dbReference type="InterPro" id="IPR050646">
    <property type="entry name" value="Cas1"/>
</dbReference>
<protein>
    <recommendedName>
        <fullName evidence="10">CRISPR-associated endonuclease Cas1</fullName>
        <ecNumber evidence="10">3.1.-.-</ecNumber>
    </recommendedName>
</protein>
<evidence type="ECO:0000256" key="7">
    <source>
        <dbReference type="ARBA" id="ARBA00023125"/>
    </source>
</evidence>
<feature type="binding site" evidence="10">
    <location>
        <position position="232"/>
    </location>
    <ligand>
        <name>Mn(2+)</name>
        <dbReference type="ChEBI" id="CHEBI:29035"/>
    </ligand>
</feature>
<geneLocation type="plasmid" evidence="11 12">
    <name>4</name>
</geneLocation>
<keyword evidence="1 10" id="KW-0540">Nuclease</keyword>
<dbReference type="GO" id="GO:0016787">
    <property type="term" value="F:hydrolase activity"/>
    <property type="evidence" value="ECO:0007669"/>
    <property type="project" value="UniProtKB-KW"/>
</dbReference>
<dbReference type="AlphaFoldDB" id="A0A3P4AYG3"/>
<evidence type="ECO:0000256" key="6">
    <source>
        <dbReference type="ARBA" id="ARBA00023118"/>
    </source>
</evidence>
<dbReference type="Gene3D" id="3.100.10.20">
    <property type="entry name" value="CRISPR-associated endonuclease Cas1, N-terminal domain"/>
    <property type="match status" value="1"/>
</dbReference>
<comment type="similarity">
    <text evidence="10">Belongs to the CRISPR-associated endonuclease Cas1 family.</text>
</comment>
<feature type="binding site" evidence="10">
    <location>
        <position position="217"/>
    </location>
    <ligand>
        <name>Mn(2+)</name>
        <dbReference type="ChEBI" id="CHEBI:29035"/>
    </ligand>
</feature>
<evidence type="ECO:0000256" key="2">
    <source>
        <dbReference type="ARBA" id="ARBA00022723"/>
    </source>
</evidence>
<dbReference type="GO" id="GO:0003677">
    <property type="term" value="F:DNA binding"/>
    <property type="evidence" value="ECO:0007669"/>
    <property type="project" value="UniProtKB-KW"/>
</dbReference>
<dbReference type="Pfam" id="PF01867">
    <property type="entry name" value="Cas_Cas1"/>
    <property type="match status" value="1"/>
</dbReference>
<evidence type="ECO:0000256" key="5">
    <source>
        <dbReference type="ARBA" id="ARBA00022842"/>
    </source>
</evidence>
<comment type="function">
    <text evidence="10">CRISPR (clustered regularly interspaced short palindromic repeat), is an adaptive immune system that provides protection against mobile genetic elements (viruses, transposable elements and conjugative plasmids). CRISPR clusters contain spacers, sequences complementary to antecedent mobile elements, and target invading nucleic acids. CRISPR clusters are transcribed and processed into CRISPR RNA (crRNA). Acts as a dsDNA endonuclease. Involved in the integration of spacer DNA into the CRISPR cassette.</text>
</comment>
<dbReference type="GO" id="GO:0004519">
    <property type="term" value="F:endonuclease activity"/>
    <property type="evidence" value="ECO:0007669"/>
    <property type="project" value="UniProtKB-UniRule"/>
</dbReference>
<comment type="cofactor">
    <cofactor evidence="10">
        <name>Mg(2+)</name>
        <dbReference type="ChEBI" id="CHEBI:18420"/>
    </cofactor>
    <cofactor evidence="10">
        <name>Mn(2+)</name>
        <dbReference type="ChEBI" id="CHEBI:29035"/>
    </cofactor>
</comment>
<keyword evidence="7 10" id="KW-0238">DNA-binding</keyword>
<dbReference type="EC" id="3.1.-.-" evidence="10"/>
<keyword evidence="5 10" id="KW-0460">Magnesium</keyword>
<dbReference type="GO" id="GO:0046872">
    <property type="term" value="F:metal ion binding"/>
    <property type="evidence" value="ECO:0007669"/>
    <property type="project" value="UniProtKB-UniRule"/>
</dbReference>
<keyword evidence="3 10" id="KW-0255">Endonuclease</keyword>
<dbReference type="InterPro" id="IPR042211">
    <property type="entry name" value="CRISPR-assoc_Cas1_N"/>
</dbReference>
<evidence type="ECO:0000313" key="11">
    <source>
        <dbReference type="EMBL" id="VCU54953.1"/>
    </source>
</evidence>
<dbReference type="HAMAP" id="MF_01470">
    <property type="entry name" value="Cas1"/>
    <property type="match status" value="1"/>
</dbReference>
<dbReference type="CDD" id="cd09634">
    <property type="entry name" value="Cas1_I-II-III"/>
    <property type="match status" value="1"/>
</dbReference>
<sequence length="325" mass="36683">MGVVYVLENEAYLSKEGGTLKVSRRAGREVLLQKPLIAVEEIVILGNAVVTPALLKHCAQEGVGIHYLSRTGTYYAGLTRTPSKNAPARVAQFKAHLEPTWKLALAQRFVLGKIRNGLVFLRRNGAEGWEGLKEALLEAERAQDEEALRGAEGRAADLYFRAFAELLPEEFAFGERSRRPPRDPANSLLSLAYTLLAKQCESALLVAGLDPYVGYLHEVRYGRPSLALDLMEEFRSVLADSVVLSLLNNRRVTLEDFDDSEGFPRLRKEAWPKFLRAWEERLNERVQHPLLGKRLAYREILLAQARILVKHLLGELPRYEPFAVR</sequence>
<keyword evidence="4 10" id="KW-0378">Hydrolase</keyword>
<evidence type="ECO:0000256" key="1">
    <source>
        <dbReference type="ARBA" id="ARBA00022722"/>
    </source>
</evidence>
<evidence type="ECO:0000313" key="12">
    <source>
        <dbReference type="Proteomes" id="UP000279841"/>
    </source>
</evidence>
<name>A0A3P4AYG3_THETH</name>
<evidence type="ECO:0000256" key="3">
    <source>
        <dbReference type="ARBA" id="ARBA00022759"/>
    </source>
</evidence>